<dbReference type="EMBL" id="CAJZBQ010000013">
    <property type="protein sequence ID" value="CAG9314932.1"/>
    <property type="molecule type" value="Genomic_DNA"/>
</dbReference>
<proteinExistence type="predicted"/>
<organism evidence="1 2">
    <name type="scientific">Blepharisma stoltei</name>
    <dbReference type="NCBI Taxonomy" id="1481888"/>
    <lineage>
        <taxon>Eukaryota</taxon>
        <taxon>Sar</taxon>
        <taxon>Alveolata</taxon>
        <taxon>Ciliophora</taxon>
        <taxon>Postciliodesmatophora</taxon>
        <taxon>Heterotrichea</taxon>
        <taxon>Heterotrichida</taxon>
        <taxon>Blepharismidae</taxon>
        <taxon>Blepharisma</taxon>
    </lineage>
</organism>
<gene>
    <name evidence="1" type="ORF">BSTOLATCC_MIC12710</name>
</gene>
<accession>A0AAU9INZ4</accession>
<evidence type="ECO:0000313" key="2">
    <source>
        <dbReference type="Proteomes" id="UP001162131"/>
    </source>
</evidence>
<protein>
    <submittedName>
        <fullName evidence="1">Uncharacterized protein</fullName>
    </submittedName>
</protein>
<sequence>MMKFSINFVFDLAYLVWFFRLAQAYFNKLLGLWFISWLKEAFRSLAEFIVFKAYYNSPKQLSLALR</sequence>
<evidence type="ECO:0000313" key="1">
    <source>
        <dbReference type="EMBL" id="CAG9314932.1"/>
    </source>
</evidence>
<reference evidence="1" key="1">
    <citation type="submission" date="2021-09" db="EMBL/GenBank/DDBJ databases">
        <authorList>
            <consortium name="AG Swart"/>
            <person name="Singh M."/>
            <person name="Singh A."/>
            <person name="Seah K."/>
            <person name="Emmerich C."/>
        </authorList>
    </citation>
    <scope>NUCLEOTIDE SEQUENCE</scope>
    <source>
        <strain evidence="1">ATCC30299</strain>
    </source>
</reference>
<dbReference type="Proteomes" id="UP001162131">
    <property type="component" value="Unassembled WGS sequence"/>
</dbReference>
<name>A0AAU9INZ4_9CILI</name>
<keyword evidence="2" id="KW-1185">Reference proteome</keyword>
<dbReference type="AlphaFoldDB" id="A0AAU9INZ4"/>
<comment type="caution">
    <text evidence="1">The sequence shown here is derived from an EMBL/GenBank/DDBJ whole genome shotgun (WGS) entry which is preliminary data.</text>
</comment>